<comment type="caution">
    <text evidence="5">The sequence shown here is derived from an EMBL/GenBank/DDBJ whole genome shotgun (WGS) entry which is preliminary data.</text>
</comment>
<dbReference type="PROSITE" id="PS50048">
    <property type="entry name" value="ZN2_CY6_FUNGAL_2"/>
    <property type="match status" value="1"/>
</dbReference>
<dbReference type="PROSITE" id="PS00463">
    <property type="entry name" value="ZN2_CY6_FUNGAL_1"/>
    <property type="match status" value="1"/>
</dbReference>
<evidence type="ECO:0000256" key="1">
    <source>
        <dbReference type="ARBA" id="ARBA00022723"/>
    </source>
</evidence>
<proteinExistence type="predicted"/>
<dbReference type="EMBL" id="JASWJB010000157">
    <property type="protein sequence ID" value="KAK2594743.1"/>
    <property type="molecule type" value="Genomic_DNA"/>
</dbReference>
<dbReference type="InterPro" id="IPR036864">
    <property type="entry name" value="Zn2-C6_fun-type_DNA-bd_sf"/>
</dbReference>
<evidence type="ECO:0000313" key="6">
    <source>
        <dbReference type="Proteomes" id="UP001251528"/>
    </source>
</evidence>
<sequence>MVSTTTITVRQLPKATRSLKACRKCHERKVRCDVTKVGPPCSNCRCGKIDCELLDGKRRGRKKRFDLRRNAALNVSNVPSLTQAHFHSHGLDIDTSTPSEHPGPESTLARDEAAVSSASLNHAASPASDASAGLPCYVKPIPKSWNKDEIEFLSVKQVFSLPTPSFRNLCLQSYVEWVHFFCPVLDLETFLASIAQPSLSPPTKVSLILLYAVLLTGVAFVDDCHILEAGYESRMAVRKEFFTKAKLLYSFGYESDRKALAQALLLMSYWQERHDEPTNHWYWAELGCLTARTIGMFTDPSASALPEPTRRSWKRIGWSCILRDRVLNLGVRMPPKVSQQEFRVPILTEDDFEPREFPAEVVEMLPHCELLRDVGLQRRLARMCIEKTKLCMVIGDIFDNLYKQSSPKLGGTLEITLILVPQFEGLDAASVGRIRRDLHDWVRCLPADLQHPQPAEFIIQRKEQVAFVHCSMLHLFYQTIMCTYYRPQSLAAGGGATSRDITAQRVSHATMMITRQFEDLESYGLLRFLPSSAVTFLLTAAVNHLVEYKTIDEEDSRQRHLRRFRDCLCYIKTLQLVHVYAKYGGLFLTSSARQEGIAIAPDALTTFAPTANVPANPTDKEGLGPWAVAHTPDVLLKGPHHRPARTRSMDTHSTIRTPPTYSTAVTANELPVQDMMSHQVSRSNAFNGSEFDVRDMTLQGWIPTTGSGDIESVDLGTLSPSSSFLNSTIWEHGWIDQIAENWLSQLPNAQEDLGHVSLEYPNLQ</sequence>
<dbReference type="CDD" id="cd12148">
    <property type="entry name" value="fungal_TF_MHR"/>
    <property type="match status" value="1"/>
</dbReference>
<dbReference type="CDD" id="cd00067">
    <property type="entry name" value="GAL4"/>
    <property type="match status" value="1"/>
</dbReference>
<name>A0AAJ0CKI6_9HYPO</name>
<feature type="region of interest" description="Disordered" evidence="3">
    <location>
        <begin position="91"/>
        <end position="112"/>
    </location>
</feature>
<dbReference type="Proteomes" id="UP001251528">
    <property type="component" value="Unassembled WGS sequence"/>
</dbReference>
<accession>A0AAJ0CKI6</accession>
<evidence type="ECO:0000313" key="5">
    <source>
        <dbReference type="EMBL" id="KAK2594743.1"/>
    </source>
</evidence>
<dbReference type="AlphaFoldDB" id="A0AAJ0CKI6"/>
<dbReference type="SMART" id="SM00066">
    <property type="entry name" value="GAL4"/>
    <property type="match status" value="1"/>
</dbReference>
<evidence type="ECO:0000256" key="3">
    <source>
        <dbReference type="SAM" id="MobiDB-lite"/>
    </source>
</evidence>
<evidence type="ECO:0000259" key="4">
    <source>
        <dbReference type="PROSITE" id="PS50048"/>
    </source>
</evidence>
<dbReference type="Pfam" id="PF04082">
    <property type="entry name" value="Fungal_trans"/>
    <property type="match status" value="1"/>
</dbReference>
<organism evidence="5 6">
    <name type="scientific">Conoideocrella luteorostrata</name>
    <dbReference type="NCBI Taxonomy" id="1105319"/>
    <lineage>
        <taxon>Eukaryota</taxon>
        <taxon>Fungi</taxon>
        <taxon>Dikarya</taxon>
        <taxon>Ascomycota</taxon>
        <taxon>Pezizomycotina</taxon>
        <taxon>Sordariomycetes</taxon>
        <taxon>Hypocreomycetidae</taxon>
        <taxon>Hypocreales</taxon>
        <taxon>Clavicipitaceae</taxon>
        <taxon>Conoideocrella</taxon>
    </lineage>
</organism>
<evidence type="ECO:0000256" key="2">
    <source>
        <dbReference type="ARBA" id="ARBA00023242"/>
    </source>
</evidence>
<dbReference type="PANTHER" id="PTHR47425:SF3">
    <property type="entry name" value="ZN(II)2CYS6 TRANSCRIPTION FACTOR (EUROFUNG)"/>
    <property type="match status" value="1"/>
</dbReference>
<dbReference type="InterPro" id="IPR001138">
    <property type="entry name" value="Zn2Cys6_DnaBD"/>
</dbReference>
<gene>
    <name evidence="5" type="ORF">QQS21_007541</name>
</gene>
<dbReference type="Gene3D" id="4.10.240.10">
    <property type="entry name" value="Zn(2)-C6 fungal-type DNA-binding domain"/>
    <property type="match status" value="1"/>
</dbReference>
<dbReference type="GO" id="GO:0003677">
    <property type="term" value="F:DNA binding"/>
    <property type="evidence" value="ECO:0007669"/>
    <property type="project" value="InterPro"/>
</dbReference>
<dbReference type="InterPro" id="IPR007219">
    <property type="entry name" value="XnlR_reg_dom"/>
</dbReference>
<reference evidence="5" key="1">
    <citation type="submission" date="2023-06" db="EMBL/GenBank/DDBJ databases">
        <title>Conoideocrella luteorostrata (Hypocreales: Clavicipitaceae), a potential biocontrol fungus for elongate hemlock scale in United States Christmas tree production areas.</title>
        <authorList>
            <person name="Barrett H."/>
            <person name="Lovett B."/>
            <person name="Macias A.M."/>
            <person name="Stajich J.E."/>
            <person name="Kasson M.T."/>
        </authorList>
    </citation>
    <scope>NUCLEOTIDE SEQUENCE</scope>
    <source>
        <strain evidence="5">ARSEF 14590</strain>
    </source>
</reference>
<dbReference type="InterPro" id="IPR052761">
    <property type="entry name" value="Fungal_Detox/Toxin_TFs"/>
</dbReference>
<dbReference type="SUPFAM" id="SSF57701">
    <property type="entry name" value="Zn2/Cys6 DNA-binding domain"/>
    <property type="match status" value="1"/>
</dbReference>
<keyword evidence="2" id="KW-0539">Nucleus</keyword>
<feature type="domain" description="Zn(2)-C6 fungal-type" evidence="4">
    <location>
        <begin position="21"/>
        <end position="53"/>
    </location>
</feature>
<dbReference type="GO" id="GO:0006351">
    <property type="term" value="P:DNA-templated transcription"/>
    <property type="evidence" value="ECO:0007669"/>
    <property type="project" value="InterPro"/>
</dbReference>
<dbReference type="PANTHER" id="PTHR47425">
    <property type="entry name" value="FARB-RELATED"/>
    <property type="match status" value="1"/>
</dbReference>
<dbReference type="GO" id="GO:0008270">
    <property type="term" value="F:zinc ion binding"/>
    <property type="evidence" value="ECO:0007669"/>
    <property type="project" value="InterPro"/>
</dbReference>
<feature type="region of interest" description="Disordered" evidence="3">
    <location>
        <begin position="637"/>
        <end position="659"/>
    </location>
</feature>
<dbReference type="GO" id="GO:0000981">
    <property type="term" value="F:DNA-binding transcription factor activity, RNA polymerase II-specific"/>
    <property type="evidence" value="ECO:0007669"/>
    <property type="project" value="InterPro"/>
</dbReference>
<keyword evidence="6" id="KW-1185">Reference proteome</keyword>
<keyword evidence="1" id="KW-0479">Metal-binding</keyword>
<protein>
    <recommendedName>
        <fullName evidence="4">Zn(2)-C6 fungal-type domain-containing protein</fullName>
    </recommendedName>
</protein>